<dbReference type="RefSeq" id="XP_023631000.1">
    <property type="nucleotide sequence ID" value="XM_023775232.1"/>
</dbReference>
<reference evidence="8 9" key="1">
    <citation type="submission" date="2016-03" db="EMBL/GenBank/DDBJ databases">
        <authorList>
            <person name="Ploux O."/>
        </authorList>
    </citation>
    <scope>NUCLEOTIDE SEQUENCE [LARGE SCALE GENOMIC DNA]</scope>
    <source>
        <strain evidence="8 9">URUG2</strain>
    </source>
</reference>
<evidence type="ECO:0000259" key="6">
    <source>
        <dbReference type="Pfam" id="PF00441"/>
    </source>
</evidence>
<organism evidence="8 9">
    <name type="scientific">Ramularia collo-cygni</name>
    <dbReference type="NCBI Taxonomy" id="112498"/>
    <lineage>
        <taxon>Eukaryota</taxon>
        <taxon>Fungi</taxon>
        <taxon>Dikarya</taxon>
        <taxon>Ascomycota</taxon>
        <taxon>Pezizomycotina</taxon>
        <taxon>Dothideomycetes</taxon>
        <taxon>Dothideomycetidae</taxon>
        <taxon>Mycosphaerellales</taxon>
        <taxon>Mycosphaerellaceae</taxon>
        <taxon>Ramularia</taxon>
    </lineage>
</organism>
<dbReference type="GeneID" id="35605050"/>
<evidence type="ECO:0000313" key="9">
    <source>
        <dbReference type="Proteomes" id="UP000225277"/>
    </source>
</evidence>
<dbReference type="InterPro" id="IPR036250">
    <property type="entry name" value="AcylCo_DH-like_C"/>
</dbReference>
<evidence type="ECO:0000256" key="4">
    <source>
        <dbReference type="ARBA" id="ARBA00023002"/>
    </source>
</evidence>
<evidence type="ECO:0000259" key="7">
    <source>
        <dbReference type="Pfam" id="PF02770"/>
    </source>
</evidence>
<keyword evidence="9" id="KW-1185">Reference proteome</keyword>
<dbReference type="Gene3D" id="2.40.110.10">
    <property type="entry name" value="Butyryl-CoA Dehydrogenase, subunit A, domain 2"/>
    <property type="match status" value="1"/>
</dbReference>
<dbReference type="PANTHER" id="PTHR48083">
    <property type="entry name" value="MEDIUM-CHAIN SPECIFIC ACYL-COA DEHYDROGENASE, MITOCHONDRIAL-RELATED"/>
    <property type="match status" value="1"/>
</dbReference>
<dbReference type="SUPFAM" id="SSF47203">
    <property type="entry name" value="Acyl-CoA dehydrogenase C-terminal domain-like"/>
    <property type="match status" value="1"/>
</dbReference>
<comment type="similarity">
    <text evidence="1 5">Belongs to the acyl-CoA dehydrogenase family.</text>
</comment>
<feature type="domain" description="Acyl-CoA dehydrogenase/oxidase C-terminal" evidence="6">
    <location>
        <begin position="107"/>
        <end position="258"/>
    </location>
</feature>
<keyword evidence="2 5" id="KW-0285">Flavoprotein</keyword>
<dbReference type="GO" id="GO:0005737">
    <property type="term" value="C:cytoplasm"/>
    <property type="evidence" value="ECO:0007669"/>
    <property type="project" value="TreeGrafter"/>
</dbReference>
<sequence length="271" mass="29262">MSRKLTIYQAGSDVAGITTTAERRGDKYIVNGAKKWITNGMFADFVTAAVRTGGPGKDGVSALIIPMNAPGVTCRKIDNSGVLSSASTYIEFDEVEVPANNLLGQENRGFGIIMGNFNHERLWLGVTSLRLARCCIEDAYRYAAVRETFGKPLLDNQMIRSKFSASGRKVESAHAWAEQLVYLQGEAIRSGRDTQLGGLIANFKVLAAQTLESVVREAQQTMGGVGYSRGGRGGRVEQISRDVRVMVIGGGSEEILADLAVVQEVRALSKL</sequence>
<evidence type="ECO:0000313" key="8">
    <source>
        <dbReference type="EMBL" id="CZT24276.1"/>
    </source>
</evidence>
<comment type="cofactor">
    <cofactor evidence="5">
        <name>FAD</name>
        <dbReference type="ChEBI" id="CHEBI:57692"/>
    </cofactor>
</comment>
<dbReference type="InterPro" id="IPR046373">
    <property type="entry name" value="Acyl-CoA_Oxase/DH_mid-dom_sf"/>
</dbReference>
<accession>A0A2D3V4G9</accession>
<dbReference type="CDD" id="cd00567">
    <property type="entry name" value="ACAD"/>
    <property type="match status" value="1"/>
</dbReference>
<dbReference type="Pfam" id="PF02770">
    <property type="entry name" value="Acyl-CoA_dh_M"/>
    <property type="match status" value="1"/>
</dbReference>
<dbReference type="SUPFAM" id="SSF56645">
    <property type="entry name" value="Acyl-CoA dehydrogenase NM domain-like"/>
    <property type="match status" value="1"/>
</dbReference>
<dbReference type="InterPro" id="IPR050741">
    <property type="entry name" value="Acyl-CoA_dehydrogenase"/>
</dbReference>
<dbReference type="InterPro" id="IPR009100">
    <property type="entry name" value="AcylCoA_DH/oxidase_NM_dom_sf"/>
</dbReference>
<dbReference type="InterPro" id="IPR006091">
    <property type="entry name" value="Acyl-CoA_Oxase/DH_mid-dom"/>
</dbReference>
<evidence type="ECO:0000256" key="1">
    <source>
        <dbReference type="ARBA" id="ARBA00009347"/>
    </source>
</evidence>
<name>A0A2D3V4G9_9PEZI</name>
<dbReference type="PANTHER" id="PTHR48083:SF17">
    <property type="entry name" value="ACYL-COA DEHYDROGENASE (AFU_ORTHOLOGUE AFUA_2G16630)-RELATED"/>
    <property type="match status" value="1"/>
</dbReference>
<evidence type="ECO:0000256" key="2">
    <source>
        <dbReference type="ARBA" id="ARBA00022630"/>
    </source>
</evidence>
<dbReference type="GO" id="GO:0033539">
    <property type="term" value="P:fatty acid beta-oxidation using acyl-CoA dehydrogenase"/>
    <property type="evidence" value="ECO:0007669"/>
    <property type="project" value="TreeGrafter"/>
</dbReference>
<dbReference type="Pfam" id="PF00441">
    <property type="entry name" value="Acyl-CoA_dh_1"/>
    <property type="match status" value="1"/>
</dbReference>
<keyword evidence="3 5" id="KW-0274">FAD</keyword>
<dbReference type="GO" id="GO:0003995">
    <property type="term" value="F:acyl-CoA dehydrogenase activity"/>
    <property type="evidence" value="ECO:0007669"/>
    <property type="project" value="TreeGrafter"/>
</dbReference>
<gene>
    <name evidence="8" type="ORF">RCC_09996</name>
</gene>
<dbReference type="InterPro" id="IPR009075">
    <property type="entry name" value="AcylCo_DH/oxidase_C"/>
</dbReference>
<dbReference type="AlphaFoldDB" id="A0A2D3V4G9"/>
<dbReference type="OrthoDB" id="3646551at2759"/>
<proteinExistence type="inferred from homology"/>
<dbReference type="Proteomes" id="UP000225277">
    <property type="component" value="Unassembled WGS sequence"/>
</dbReference>
<evidence type="ECO:0000256" key="3">
    <source>
        <dbReference type="ARBA" id="ARBA00022827"/>
    </source>
</evidence>
<keyword evidence="4 5" id="KW-0560">Oxidoreductase</keyword>
<dbReference type="STRING" id="112498.A0A2D3V4G9"/>
<evidence type="ECO:0000256" key="5">
    <source>
        <dbReference type="RuleBase" id="RU362125"/>
    </source>
</evidence>
<feature type="domain" description="Acyl-CoA oxidase/dehydrogenase middle" evidence="7">
    <location>
        <begin position="9"/>
        <end position="95"/>
    </location>
</feature>
<protein>
    <submittedName>
        <fullName evidence="8">Related to medium-chain specific acyl-CoA dehydrogenase, mitochondrial</fullName>
    </submittedName>
</protein>
<dbReference type="Gene3D" id="1.20.140.10">
    <property type="entry name" value="Butyryl-CoA Dehydrogenase, subunit A, domain 3"/>
    <property type="match status" value="1"/>
</dbReference>
<dbReference type="EMBL" id="FJUY01000020">
    <property type="protein sequence ID" value="CZT24276.1"/>
    <property type="molecule type" value="Genomic_DNA"/>
</dbReference>